<sequence length="335" mass="39058">MYRGTENTGEYTYKTIKVNVDRILNDLASNRNVNILHRLTYPKDRSVDHVLEYKNCKTLLKFSNNVSSRSKLYQELKKLSKELKVNSLIVTNKFNDNDIVHDVLYIRGFIGIISTQTIQRYAKGDKVFVYEYNGMLYVKINGAKLKRLRENKGYRIHELANVIGISAKTLKSYENGKMDMTIEKAYRFLEVLGNEFSDAIEEVDIFRDRILQKDVESHVYVRNIVVDKRYKIIDKLKSYGLEVNIYNFIPSDIITGNENTRFFISYIERNLNEEEAKTKCKNNYFFALTFKGKPIVVADDDVNQKTLTTVESYGHVSKVSNIEELAKEIVEDIKR</sequence>
<evidence type="ECO:0000256" key="2">
    <source>
        <dbReference type="ARBA" id="ARBA00023125"/>
    </source>
</evidence>
<organism evidence="6 7">
    <name type="scientific">Ignisphaera cupida</name>
    <dbReference type="NCBI Taxonomy" id="3050454"/>
    <lineage>
        <taxon>Archaea</taxon>
        <taxon>Thermoproteota</taxon>
        <taxon>Thermoprotei</taxon>
        <taxon>Desulfurococcales</taxon>
        <taxon>Desulfurococcaceae</taxon>
        <taxon>Ignisphaera</taxon>
    </lineage>
</organism>
<dbReference type="PROSITE" id="PS50943">
    <property type="entry name" value="HTH_CROC1"/>
    <property type="match status" value="1"/>
</dbReference>
<keyword evidence="3 4" id="KW-0804">Transcription</keyword>
<evidence type="ECO:0000256" key="3">
    <source>
        <dbReference type="ARBA" id="ARBA00023163"/>
    </source>
</evidence>
<proteinExistence type="inferred from homology"/>
<dbReference type="SUPFAM" id="SSF47413">
    <property type="entry name" value="lambda repressor-like DNA-binding domains"/>
    <property type="match status" value="1"/>
</dbReference>
<dbReference type="InterPro" id="IPR010982">
    <property type="entry name" value="Lambda_DNA-bd_dom_sf"/>
</dbReference>
<keyword evidence="7" id="KW-1185">Reference proteome</keyword>
<evidence type="ECO:0000259" key="5">
    <source>
        <dbReference type="PROSITE" id="PS50943"/>
    </source>
</evidence>
<dbReference type="InterPro" id="IPR020886">
    <property type="entry name" value="MTH_967-like"/>
</dbReference>
<keyword evidence="2 4" id="KW-0238">DNA-binding</keyword>
<evidence type="ECO:0000256" key="1">
    <source>
        <dbReference type="ARBA" id="ARBA00023015"/>
    </source>
</evidence>
<accession>A0ABD4Z3F3</accession>
<feature type="domain" description="HTH cro/C1-type" evidence="5">
    <location>
        <begin position="145"/>
        <end position="199"/>
    </location>
</feature>
<name>A0ABD4Z3F3_9CREN</name>
<dbReference type="SMART" id="SM00530">
    <property type="entry name" value="HTH_XRE"/>
    <property type="match status" value="1"/>
</dbReference>
<dbReference type="RefSeq" id="WP_285272828.1">
    <property type="nucleotide sequence ID" value="NZ_JASNVW010000001.1"/>
</dbReference>
<dbReference type="CDD" id="cd00093">
    <property type="entry name" value="HTH_XRE"/>
    <property type="match status" value="1"/>
</dbReference>
<dbReference type="GO" id="GO:0003677">
    <property type="term" value="F:DNA binding"/>
    <property type="evidence" value="ECO:0007669"/>
    <property type="project" value="UniProtKB-KW"/>
</dbReference>
<dbReference type="AlphaFoldDB" id="A0ABD4Z3F3"/>
<dbReference type="Pfam" id="PF26553">
    <property type="entry name" value="PDDEXK_19"/>
    <property type="match status" value="1"/>
</dbReference>
<dbReference type="Pfam" id="PF01381">
    <property type="entry name" value="HTH_3"/>
    <property type="match status" value="1"/>
</dbReference>
<evidence type="ECO:0000313" key="7">
    <source>
        <dbReference type="Proteomes" id="UP001529235"/>
    </source>
</evidence>
<evidence type="ECO:0000313" key="6">
    <source>
        <dbReference type="EMBL" id="MDK6027847.1"/>
    </source>
</evidence>
<gene>
    <name evidence="6" type="ORF">QPL79_00500</name>
</gene>
<protein>
    <recommendedName>
        <fullName evidence="4">Putative HTH-type transcriptional regulatory protein QPL79_00500</fullName>
    </recommendedName>
</protein>
<dbReference type="HAMAP" id="MF_00584">
    <property type="entry name" value="HTH_type_cro_C1"/>
    <property type="match status" value="1"/>
</dbReference>
<reference evidence="6 7" key="1">
    <citation type="submission" date="2023-05" db="EMBL/GenBank/DDBJ databases">
        <title>A new hyperthermophilic archaea 'Ignisphaera cupida' sp. nov. and description of the family 'Ignisphaeraceae' fam. nov.</title>
        <authorList>
            <person name="Podosokorskaya O.A."/>
            <person name="Elcheninov A.G."/>
            <person name="Klukina A."/>
            <person name="Merkel A.Y."/>
        </authorList>
    </citation>
    <scope>NUCLEOTIDE SEQUENCE [LARGE SCALE GENOMIC DNA]</scope>
    <source>
        <strain evidence="6 7">4213-co</strain>
    </source>
</reference>
<dbReference type="Proteomes" id="UP001529235">
    <property type="component" value="Unassembled WGS sequence"/>
</dbReference>
<dbReference type="EMBL" id="JASNVW010000001">
    <property type="protein sequence ID" value="MDK6027847.1"/>
    <property type="molecule type" value="Genomic_DNA"/>
</dbReference>
<keyword evidence="1 4" id="KW-0805">Transcription regulation</keyword>
<dbReference type="InterPro" id="IPR059051">
    <property type="entry name" value="MTH_967_PDDEXK"/>
</dbReference>
<dbReference type="Gene3D" id="1.10.260.40">
    <property type="entry name" value="lambda repressor-like DNA-binding domains"/>
    <property type="match status" value="1"/>
</dbReference>
<dbReference type="InterPro" id="IPR001387">
    <property type="entry name" value="Cro/C1-type_HTH"/>
</dbReference>
<dbReference type="GO" id="GO:0003700">
    <property type="term" value="F:DNA-binding transcription factor activity"/>
    <property type="evidence" value="ECO:0007669"/>
    <property type="project" value="UniProtKB-UniRule"/>
</dbReference>
<evidence type="ECO:0000256" key="4">
    <source>
        <dbReference type="HAMAP-Rule" id="MF_00584"/>
    </source>
</evidence>
<comment type="caution">
    <text evidence="6">The sequence shown here is derived from an EMBL/GenBank/DDBJ whole genome shotgun (WGS) entry which is preliminary data.</text>
</comment>